<reference evidence="1 3" key="2">
    <citation type="journal article" date="2018" name="Plant J.">
        <title>The Physcomitrella patens chromosome-scale assembly reveals moss genome structure and evolution.</title>
        <authorList>
            <person name="Lang D."/>
            <person name="Ullrich K.K."/>
            <person name="Murat F."/>
            <person name="Fuchs J."/>
            <person name="Jenkins J."/>
            <person name="Haas F.B."/>
            <person name="Piednoel M."/>
            <person name="Gundlach H."/>
            <person name="Van Bel M."/>
            <person name="Meyberg R."/>
            <person name="Vives C."/>
            <person name="Morata J."/>
            <person name="Symeonidi A."/>
            <person name="Hiss M."/>
            <person name="Muchero W."/>
            <person name="Kamisugi Y."/>
            <person name="Saleh O."/>
            <person name="Blanc G."/>
            <person name="Decker E.L."/>
            <person name="van Gessel N."/>
            <person name="Grimwood J."/>
            <person name="Hayes R.D."/>
            <person name="Graham S.W."/>
            <person name="Gunter L.E."/>
            <person name="McDaniel S.F."/>
            <person name="Hoernstein S.N.W."/>
            <person name="Larsson A."/>
            <person name="Li F.W."/>
            <person name="Perroud P.F."/>
            <person name="Phillips J."/>
            <person name="Ranjan P."/>
            <person name="Rokshar D.S."/>
            <person name="Rothfels C.J."/>
            <person name="Schneider L."/>
            <person name="Shu S."/>
            <person name="Stevenson D.W."/>
            <person name="Thummler F."/>
            <person name="Tillich M."/>
            <person name="Villarreal Aguilar J.C."/>
            <person name="Widiez T."/>
            <person name="Wong G.K."/>
            <person name="Wymore A."/>
            <person name="Zhang Y."/>
            <person name="Zimmer A.D."/>
            <person name="Quatrano R.S."/>
            <person name="Mayer K.F.X."/>
            <person name="Goodstein D."/>
            <person name="Casacuberta J.M."/>
            <person name="Vandepoele K."/>
            <person name="Reski R."/>
            <person name="Cuming A.C."/>
            <person name="Tuskan G.A."/>
            <person name="Maumus F."/>
            <person name="Salse J."/>
            <person name="Schmutz J."/>
            <person name="Rensing S.A."/>
        </authorList>
    </citation>
    <scope>NUCLEOTIDE SEQUENCE [LARGE SCALE GENOMIC DNA]</scope>
    <source>
        <strain evidence="2 3">cv. Gransden 2004</strain>
    </source>
</reference>
<dbReference type="AlphaFoldDB" id="A0A2K1K0B4"/>
<accession>A0A2K1K0B4</accession>
<dbReference type="Gramene" id="Pp3c10_25010V3.2">
    <property type="protein sequence ID" value="PAC:32901268.CDS.1"/>
    <property type="gene ID" value="Pp3c10_25010"/>
</dbReference>
<gene>
    <name evidence="1" type="ORF">PHYPA_014346</name>
</gene>
<sequence>MNKAVVRLEKKVIEAEPTLSVAVGVSAEDLMQFSDLCSKNRAFKSVGGPSNSCSTCPLGPPWCCTA</sequence>
<reference evidence="2" key="3">
    <citation type="submission" date="2020-12" db="UniProtKB">
        <authorList>
            <consortium name="EnsemblPlants"/>
        </authorList>
    </citation>
    <scope>IDENTIFICATION</scope>
</reference>
<evidence type="ECO:0000313" key="2">
    <source>
        <dbReference type="EnsemblPlants" id="PAC:32901267.CDS.1"/>
    </source>
</evidence>
<proteinExistence type="predicted"/>
<dbReference type="InParanoid" id="A0A2K1K0B4"/>
<dbReference type="EnsemblPlants" id="Pp3c10_25010V3.2">
    <property type="protein sequence ID" value="PAC:32901268.CDS.1"/>
    <property type="gene ID" value="Pp3c10_25010"/>
</dbReference>
<evidence type="ECO:0000313" key="3">
    <source>
        <dbReference type="Proteomes" id="UP000006727"/>
    </source>
</evidence>
<organism evidence="1">
    <name type="scientific">Physcomitrium patens</name>
    <name type="common">Spreading-leaved earth moss</name>
    <name type="synonym">Physcomitrella patens</name>
    <dbReference type="NCBI Taxonomy" id="3218"/>
    <lineage>
        <taxon>Eukaryota</taxon>
        <taxon>Viridiplantae</taxon>
        <taxon>Streptophyta</taxon>
        <taxon>Embryophyta</taxon>
        <taxon>Bryophyta</taxon>
        <taxon>Bryophytina</taxon>
        <taxon>Bryopsida</taxon>
        <taxon>Funariidae</taxon>
        <taxon>Funariales</taxon>
        <taxon>Funariaceae</taxon>
        <taxon>Physcomitrium</taxon>
    </lineage>
</organism>
<protein>
    <submittedName>
        <fullName evidence="1 2">Uncharacterized protein</fullName>
    </submittedName>
</protein>
<keyword evidence="3" id="KW-1185">Reference proteome</keyword>
<evidence type="ECO:0000313" key="1">
    <source>
        <dbReference type="EMBL" id="PNR47226.1"/>
    </source>
</evidence>
<dbReference type="Gramene" id="Pp3c10_25010V3.1">
    <property type="protein sequence ID" value="PAC:32901267.CDS.1"/>
    <property type="gene ID" value="Pp3c10_25010"/>
</dbReference>
<dbReference type="EMBL" id="ABEU02000010">
    <property type="protein sequence ID" value="PNR47226.1"/>
    <property type="molecule type" value="Genomic_DNA"/>
</dbReference>
<dbReference type="EnsemblPlants" id="Pp3c10_25010V3.1">
    <property type="protein sequence ID" value="PAC:32901267.CDS.1"/>
    <property type="gene ID" value="Pp3c10_25010"/>
</dbReference>
<dbReference type="Proteomes" id="UP000006727">
    <property type="component" value="Chromosome 10"/>
</dbReference>
<name>A0A2K1K0B4_PHYPA</name>
<reference evidence="1 3" key="1">
    <citation type="journal article" date="2008" name="Science">
        <title>The Physcomitrella genome reveals evolutionary insights into the conquest of land by plants.</title>
        <authorList>
            <person name="Rensing S."/>
            <person name="Lang D."/>
            <person name="Zimmer A."/>
            <person name="Terry A."/>
            <person name="Salamov A."/>
            <person name="Shapiro H."/>
            <person name="Nishiyama T."/>
            <person name="Perroud P.-F."/>
            <person name="Lindquist E."/>
            <person name="Kamisugi Y."/>
            <person name="Tanahashi T."/>
            <person name="Sakakibara K."/>
            <person name="Fujita T."/>
            <person name="Oishi K."/>
            <person name="Shin-I T."/>
            <person name="Kuroki Y."/>
            <person name="Toyoda A."/>
            <person name="Suzuki Y."/>
            <person name="Hashimoto A."/>
            <person name="Yamaguchi K."/>
            <person name="Sugano A."/>
            <person name="Kohara Y."/>
            <person name="Fujiyama A."/>
            <person name="Anterola A."/>
            <person name="Aoki S."/>
            <person name="Ashton N."/>
            <person name="Barbazuk W.B."/>
            <person name="Barker E."/>
            <person name="Bennetzen J."/>
            <person name="Bezanilla M."/>
            <person name="Blankenship R."/>
            <person name="Cho S.H."/>
            <person name="Dutcher S."/>
            <person name="Estelle M."/>
            <person name="Fawcett J.A."/>
            <person name="Gundlach H."/>
            <person name="Hanada K."/>
            <person name="Heyl A."/>
            <person name="Hicks K.A."/>
            <person name="Hugh J."/>
            <person name="Lohr M."/>
            <person name="Mayer K."/>
            <person name="Melkozernov A."/>
            <person name="Murata T."/>
            <person name="Nelson D."/>
            <person name="Pils B."/>
            <person name="Prigge M."/>
            <person name="Reiss B."/>
            <person name="Renner T."/>
            <person name="Rombauts S."/>
            <person name="Rushton P."/>
            <person name="Sanderfoot A."/>
            <person name="Schween G."/>
            <person name="Shiu S.-H."/>
            <person name="Stueber K."/>
            <person name="Theodoulou F.L."/>
            <person name="Tu H."/>
            <person name="Van de Peer Y."/>
            <person name="Verrier P.J."/>
            <person name="Waters E."/>
            <person name="Wood A."/>
            <person name="Yang L."/>
            <person name="Cove D."/>
            <person name="Cuming A."/>
            <person name="Hasebe M."/>
            <person name="Lucas S."/>
            <person name="Mishler D.B."/>
            <person name="Reski R."/>
            <person name="Grigoriev I."/>
            <person name="Quatrano R.S."/>
            <person name="Boore J.L."/>
        </authorList>
    </citation>
    <scope>NUCLEOTIDE SEQUENCE [LARGE SCALE GENOMIC DNA]</scope>
    <source>
        <strain evidence="2 3">cv. Gransden 2004</strain>
    </source>
</reference>